<evidence type="ECO:0008006" key="4">
    <source>
        <dbReference type="Google" id="ProtNLM"/>
    </source>
</evidence>
<evidence type="ECO:0000256" key="1">
    <source>
        <dbReference type="SAM" id="Phobius"/>
    </source>
</evidence>
<dbReference type="RefSeq" id="WP_220616685.1">
    <property type="nucleotide sequence ID" value="NZ_RKLR01000001.1"/>
</dbReference>
<keyword evidence="1" id="KW-0472">Membrane</keyword>
<dbReference type="AlphaFoldDB" id="A0AAW4PLP3"/>
<feature type="transmembrane region" description="Helical" evidence="1">
    <location>
        <begin position="31"/>
        <end position="47"/>
    </location>
</feature>
<accession>A0AAW4PLP3</accession>
<evidence type="ECO:0000313" key="2">
    <source>
        <dbReference type="EMBL" id="MBX0321676.1"/>
    </source>
</evidence>
<keyword evidence="3" id="KW-1185">Reference proteome</keyword>
<proteinExistence type="predicted"/>
<comment type="caution">
    <text evidence="2">The sequence shown here is derived from an EMBL/GenBank/DDBJ whole genome shotgun (WGS) entry which is preliminary data.</text>
</comment>
<sequence length="70" mass="7482">MLVEAALFVSGLAALVVGADRAVTAAIVPSLWYMLGVSIAVLALFYWRRGIDRRAAVVCLALYLPSFALV</sequence>
<protein>
    <recommendedName>
        <fullName evidence="4">Sensor histidine kinase</fullName>
    </recommendedName>
</protein>
<keyword evidence="1" id="KW-0812">Transmembrane</keyword>
<organism evidence="2 3">
    <name type="scientific">Haloarcula rubra</name>
    <dbReference type="NCBI Taxonomy" id="2487747"/>
    <lineage>
        <taxon>Archaea</taxon>
        <taxon>Methanobacteriati</taxon>
        <taxon>Methanobacteriota</taxon>
        <taxon>Stenosarchaea group</taxon>
        <taxon>Halobacteria</taxon>
        <taxon>Halobacteriales</taxon>
        <taxon>Haloarculaceae</taxon>
        <taxon>Haloarcula</taxon>
    </lineage>
</organism>
<evidence type="ECO:0000313" key="3">
    <source>
        <dbReference type="Proteomes" id="UP001430377"/>
    </source>
</evidence>
<name>A0AAW4PLP3_9EURY</name>
<dbReference type="Proteomes" id="UP001430377">
    <property type="component" value="Unassembled WGS sequence"/>
</dbReference>
<keyword evidence="1" id="KW-1133">Transmembrane helix</keyword>
<reference evidence="2 3" key="1">
    <citation type="submission" date="2021-06" db="EMBL/GenBank/DDBJ databases">
        <title>Halomicroarcula sp. a new haloarchaeum isolated from saline soil.</title>
        <authorList>
            <person name="Duran-Viseras A."/>
            <person name="Sanchez-Porro C."/>
            <person name="Ventosa A."/>
        </authorList>
    </citation>
    <scope>NUCLEOTIDE SEQUENCE [LARGE SCALE GENOMIC DNA]</scope>
    <source>
        <strain evidence="2 3">F13</strain>
    </source>
</reference>
<gene>
    <name evidence="2" type="ORF">EGH21_01400</name>
</gene>
<dbReference type="EMBL" id="RKLR01000001">
    <property type="protein sequence ID" value="MBX0321676.1"/>
    <property type="molecule type" value="Genomic_DNA"/>
</dbReference>